<keyword evidence="1" id="KW-0812">Transmembrane</keyword>
<gene>
    <name evidence="2" type="ORF">F2P56_019179</name>
</gene>
<accession>A0A834CJZ3</accession>
<proteinExistence type="predicted"/>
<dbReference type="PANTHER" id="PTHR24121">
    <property type="entry name" value="NO MECHANORECEPTOR POTENTIAL C, ISOFORM D-RELATED"/>
    <property type="match status" value="1"/>
</dbReference>
<dbReference type="Gramene" id="Jr08_19760_p1">
    <property type="protein sequence ID" value="cds.Jr08_19760_p1"/>
    <property type="gene ID" value="Jr08_19760"/>
</dbReference>
<dbReference type="Pfam" id="PF12796">
    <property type="entry name" value="Ank_2"/>
    <property type="match status" value="1"/>
</dbReference>
<dbReference type="SUPFAM" id="SSF48403">
    <property type="entry name" value="Ankyrin repeat"/>
    <property type="match status" value="1"/>
</dbReference>
<evidence type="ECO:0000313" key="3">
    <source>
        <dbReference type="Proteomes" id="UP000619265"/>
    </source>
</evidence>
<dbReference type="Gene3D" id="1.25.40.20">
    <property type="entry name" value="Ankyrin repeat-containing domain"/>
    <property type="match status" value="1"/>
</dbReference>
<dbReference type="EMBL" id="LIHL02000008">
    <property type="protein sequence ID" value="KAF5463254.1"/>
    <property type="molecule type" value="Genomic_DNA"/>
</dbReference>
<protein>
    <submittedName>
        <fullName evidence="2">Uncharacterized protein</fullName>
    </submittedName>
</protein>
<sequence>MEFSFIEGSSAPNQETAKLLFEMAMNGKWVDVVKIVEEKPFFLVAEVTKTKDTLLHLAVSYRKEKTVQEMINIIPTFESLQLRNKQGNTALHLAAMVGSVAMCECIANVDSSLIGERNPEGETPLFTAVLFDKKQVFQCLYDLCPSNERHSYSKNPRTGDTILHYAISEDHFDWALRIIQLYGKVLANAVNKKGITALHLLADKPSAFKSGSLLLHGFRKRIIYNCIFIDEHEVEQNVDHPKEGKALDQYFPENYKTCIGFFLIFGGFFRSFVLPVLAMIRGKVRELRDEERPETQPEDTGKH</sequence>
<dbReference type="InterPro" id="IPR036770">
    <property type="entry name" value="Ankyrin_rpt-contain_sf"/>
</dbReference>
<name>A0A834CJZ3_JUGRE</name>
<dbReference type="AlphaFoldDB" id="A0A834CJZ3"/>
<dbReference type="SMART" id="SM00248">
    <property type="entry name" value="ANK"/>
    <property type="match status" value="4"/>
</dbReference>
<evidence type="ECO:0000256" key="1">
    <source>
        <dbReference type="SAM" id="Phobius"/>
    </source>
</evidence>
<organism evidence="2 3">
    <name type="scientific">Juglans regia</name>
    <name type="common">English walnut</name>
    <dbReference type="NCBI Taxonomy" id="51240"/>
    <lineage>
        <taxon>Eukaryota</taxon>
        <taxon>Viridiplantae</taxon>
        <taxon>Streptophyta</taxon>
        <taxon>Embryophyta</taxon>
        <taxon>Tracheophyta</taxon>
        <taxon>Spermatophyta</taxon>
        <taxon>Magnoliopsida</taxon>
        <taxon>eudicotyledons</taxon>
        <taxon>Gunneridae</taxon>
        <taxon>Pentapetalae</taxon>
        <taxon>rosids</taxon>
        <taxon>fabids</taxon>
        <taxon>Fagales</taxon>
        <taxon>Juglandaceae</taxon>
        <taxon>Juglans</taxon>
    </lineage>
</organism>
<reference evidence="2" key="2">
    <citation type="submission" date="2020-03" db="EMBL/GenBank/DDBJ databases">
        <title>Walnut 2.0.</title>
        <authorList>
            <person name="Marrano A."/>
            <person name="Britton M."/>
            <person name="Zimin A.V."/>
            <person name="Zaini P.A."/>
            <person name="Workman R."/>
            <person name="Puiu D."/>
            <person name="Bianco L."/>
            <person name="Allen B.J."/>
            <person name="Troggio M."/>
            <person name="Leslie C.A."/>
            <person name="Timp W."/>
            <person name="Dendekar A."/>
            <person name="Salzberg S.L."/>
            <person name="Neale D.B."/>
        </authorList>
    </citation>
    <scope>NUCLEOTIDE SEQUENCE</scope>
    <source>
        <tissue evidence="2">Leaves</tissue>
    </source>
</reference>
<comment type="caution">
    <text evidence="2">The sequence shown here is derived from an EMBL/GenBank/DDBJ whole genome shotgun (WGS) entry which is preliminary data.</text>
</comment>
<dbReference type="InterPro" id="IPR002110">
    <property type="entry name" value="Ankyrin_rpt"/>
</dbReference>
<keyword evidence="1" id="KW-0472">Membrane</keyword>
<dbReference type="PANTHER" id="PTHR24121:SF15">
    <property type="entry name" value="ANKYRIN REPEAT PROTEIN"/>
    <property type="match status" value="1"/>
</dbReference>
<reference evidence="2" key="1">
    <citation type="submission" date="2015-10" db="EMBL/GenBank/DDBJ databases">
        <authorList>
            <person name="Martinez-Garcia P.J."/>
            <person name="Crepeau M.W."/>
            <person name="Puiu D."/>
            <person name="Gonzalez-Ibeas D."/>
            <person name="Whalen J."/>
            <person name="Stevens K."/>
            <person name="Paul R."/>
            <person name="Butterfield T."/>
            <person name="Britton M."/>
            <person name="Reagan R."/>
            <person name="Chakraborty S."/>
            <person name="Walawage S.L."/>
            <person name="Vasquez-Gross H.A."/>
            <person name="Cardeno C."/>
            <person name="Famula R."/>
            <person name="Pratt K."/>
            <person name="Kuruganti S."/>
            <person name="Aradhya M.K."/>
            <person name="Leslie C.A."/>
            <person name="Dandekar A.M."/>
            <person name="Salzberg S.L."/>
            <person name="Wegrzyn J.L."/>
            <person name="Langley C.H."/>
            <person name="Neale D.B."/>
        </authorList>
    </citation>
    <scope>NUCLEOTIDE SEQUENCE</scope>
    <source>
        <tissue evidence="2">Leaves</tissue>
    </source>
</reference>
<feature type="transmembrane region" description="Helical" evidence="1">
    <location>
        <begin position="259"/>
        <end position="280"/>
    </location>
</feature>
<evidence type="ECO:0000313" key="2">
    <source>
        <dbReference type="EMBL" id="KAF5463254.1"/>
    </source>
</evidence>
<keyword evidence="1" id="KW-1133">Transmembrane helix</keyword>
<dbReference type="Proteomes" id="UP000619265">
    <property type="component" value="Unassembled WGS sequence"/>
</dbReference>